<proteinExistence type="predicted"/>
<evidence type="ECO:0000313" key="2">
    <source>
        <dbReference type="EMBL" id="OEO29058.1"/>
    </source>
</evidence>
<sequence length="72" mass="7546">MDENGQPISLPENSTLAVTRDVEETIGGTGPTNWWKRGLIAVGIVVVILLGFQLLAGNTRSPVTAPATTTAQ</sequence>
<keyword evidence="1" id="KW-0812">Transmembrane</keyword>
<gene>
    <name evidence="2" type="ORF">VW23_027280</name>
</gene>
<reference evidence="2 3" key="1">
    <citation type="journal article" date="2015" name="Genome Announc.">
        <title>Genome Assemblies of Three Soil-Associated Devosia species: D. insulae, D. limi, and D. soli.</title>
        <authorList>
            <person name="Hassan Y.I."/>
            <person name="Lepp D."/>
            <person name="Zhou T."/>
        </authorList>
    </citation>
    <scope>NUCLEOTIDE SEQUENCE [LARGE SCALE GENOMIC DNA]</scope>
    <source>
        <strain evidence="2 3">DS-56</strain>
    </source>
</reference>
<keyword evidence="3" id="KW-1185">Reference proteome</keyword>
<comment type="caution">
    <text evidence="2">The sequence shown here is derived from an EMBL/GenBank/DDBJ whole genome shotgun (WGS) entry which is preliminary data.</text>
</comment>
<dbReference type="EMBL" id="LAJE02000339">
    <property type="protein sequence ID" value="OEO29058.1"/>
    <property type="molecule type" value="Genomic_DNA"/>
</dbReference>
<name>A0A1E5XKE5_9HYPH</name>
<organism evidence="2 3">
    <name type="scientific">Devosia insulae DS-56</name>
    <dbReference type="NCBI Taxonomy" id="1116389"/>
    <lineage>
        <taxon>Bacteria</taxon>
        <taxon>Pseudomonadati</taxon>
        <taxon>Pseudomonadota</taxon>
        <taxon>Alphaproteobacteria</taxon>
        <taxon>Hyphomicrobiales</taxon>
        <taxon>Devosiaceae</taxon>
        <taxon>Devosia</taxon>
    </lineage>
</organism>
<feature type="transmembrane region" description="Helical" evidence="1">
    <location>
        <begin position="38"/>
        <end position="56"/>
    </location>
</feature>
<dbReference type="AlphaFoldDB" id="A0A1E5XKE5"/>
<keyword evidence="1" id="KW-1133">Transmembrane helix</keyword>
<accession>A0A1E5XKE5</accession>
<evidence type="ECO:0000313" key="3">
    <source>
        <dbReference type="Proteomes" id="UP000095463"/>
    </source>
</evidence>
<keyword evidence="1" id="KW-0472">Membrane</keyword>
<dbReference type="Proteomes" id="UP000095463">
    <property type="component" value="Unassembled WGS sequence"/>
</dbReference>
<evidence type="ECO:0000256" key="1">
    <source>
        <dbReference type="SAM" id="Phobius"/>
    </source>
</evidence>
<protein>
    <submittedName>
        <fullName evidence="2">Uncharacterized protein</fullName>
    </submittedName>
</protein>